<sequence length="260" mass="29752">MYLSSHSTLRHRRPSHPISDSSSSSAAPPLICSYHKCLFSERVDIRLIGNDNSNELVLGHIDLMLHTTPSLIDVPPDKTSLVSSAAYTIRSLDAPTYIIKLLIGLSHPVEDRWLPLKLADIVSIQWNGERLVEALAFCKEFGQERGVQMATSEISALRDPQLNIRVYQRIRNSPIFARAEKEQWGRRAADVSAWCWYHTIMKESEAPEERRALAKFWVKCARVRRQYHNYLDNLLSIHHPSQTLLLAHFDKMRVAAELMS</sequence>
<dbReference type="EMBL" id="LATX01002022">
    <property type="protein sequence ID" value="KTB34955.1"/>
    <property type="molecule type" value="Genomic_DNA"/>
</dbReference>
<comment type="caution">
    <text evidence="2">The sequence shown here is derived from an EMBL/GenBank/DDBJ whole genome shotgun (WGS) entry which is preliminary data.</text>
</comment>
<evidence type="ECO:0000313" key="2">
    <source>
        <dbReference type="EMBL" id="KTB34955.1"/>
    </source>
</evidence>
<accession>A0A0W0FF35</accession>
<dbReference type="Proteomes" id="UP000054988">
    <property type="component" value="Unassembled WGS sequence"/>
</dbReference>
<evidence type="ECO:0000256" key="1">
    <source>
        <dbReference type="SAM" id="MobiDB-lite"/>
    </source>
</evidence>
<reference evidence="2 3" key="1">
    <citation type="submission" date="2015-12" db="EMBL/GenBank/DDBJ databases">
        <title>Draft genome sequence of Moniliophthora roreri, the causal agent of frosty pod rot of cacao.</title>
        <authorList>
            <person name="Aime M.C."/>
            <person name="Diaz-Valderrama J.R."/>
            <person name="Kijpornyongpan T."/>
            <person name="Phillips-Mora W."/>
        </authorList>
    </citation>
    <scope>NUCLEOTIDE SEQUENCE [LARGE SCALE GENOMIC DNA]</scope>
    <source>
        <strain evidence="2 3">MCA 2952</strain>
    </source>
</reference>
<evidence type="ECO:0000313" key="3">
    <source>
        <dbReference type="Proteomes" id="UP000054988"/>
    </source>
</evidence>
<feature type="compositionally biased region" description="Low complexity" evidence="1">
    <location>
        <begin position="16"/>
        <end position="27"/>
    </location>
</feature>
<proteinExistence type="predicted"/>
<protein>
    <submittedName>
        <fullName evidence="2">Uncharacterized protein</fullName>
    </submittedName>
</protein>
<feature type="region of interest" description="Disordered" evidence="1">
    <location>
        <begin position="1"/>
        <end position="27"/>
    </location>
</feature>
<organism evidence="2 3">
    <name type="scientific">Moniliophthora roreri</name>
    <name type="common">Frosty pod rot fungus</name>
    <name type="synonym">Monilia roreri</name>
    <dbReference type="NCBI Taxonomy" id="221103"/>
    <lineage>
        <taxon>Eukaryota</taxon>
        <taxon>Fungi</taxon>
        <taxon>Dikarya</taxon>
        <taxon>Basidiomycota</taxon>
        <taxon>Agaricomycotina</taxon>
        <taxon>Agaricomycetes</taxon>
        <taxon>Agaricomycetidae</taxon>
        <taxon>Agaricales</taxon>
        <taxon>Marasmiineae</taxon>
        <taxon>Marasmiaceae</taxon>
        <taxon>Moniliophthora</taxon>
    </lineage>
</organism>
<name>A0A0W0FF35_MONRR</name>
<dbReference type="AlphaFoldDB" id="A0A0W0FF35"/>
<gene>
    <name evidence="2" type="ORF">WG66_12496</name>
</gene>